<dbReference type="PANTHER" id="PTHR31435">
    <property type="entry name" value="PROTEIN NATD1"/>
    <property type="match status" value="1"/>
</dbReference>
<accession>A0ABX8V953</accession>
<dbReference type="InterPro" id="IPR045057">
    <property type="entry name" value="Gcn5-rel_NAT"/>
</dbReference>
<dbReference type="InterPro" id="IPR031165">
    <property type="entry name" value="GNAT_YJDJ"/>
</dbReference>
<dbReference type="PANTHER" id="PTHR31435:SF10">
    <property type="entry name" value="BSR4717 PROTEIN"/>
    <property type="match status" value="1"/>
</dbReference>
<evidence type="ECO:0000313" key="3">
    <source>
        <dbReference type="Proteomes" id="UP000825381"/>
    </source>
</evidence>
<name>A0ABX8V953_9FLAO</name>
<dbReference type="RefSeq" id="WP_220641714.1">
    <property type="nucleotide sequence ID" value="NZ_CP080429.1"/>
</dbReference>
<dbReference type="InterPro" id="IPR016181">
    <property type="entry name" value="Acyl_CoA_acyltransferase"/>
</dbReference>
<dbReference type="Pfam" id="PF14542">
    <property type="entry name" value="Acetyltransf_CG"/>
    <property type="match status" value="1"/>
</dbReference>
<proteinExistence type="predicted"/>
<feature type="domain" description="N-acetyltransferase" evidence="1">
    <location>
        <begin position="10"/>
        <end position="95"/>
    </location>
</feature>
<dbReference type="SUPFAM" id="SSF55729">
    <property type="entry name" value="Acyl-CoA N-acyltransferases (Nat)"/>
    <property type="match status" value="1"/>
</dbReference>
<reference evidence="2 3" key="1">
    <citation type="submission" date="2021-07" db="EMBL/GenBank/DDBJ databases">
        <title>Flavobacterium WSW3-B6 sp.nov, isolated from seaweed.</title>
        <authorList>
            <person name="Muhammad N."/>
            <person name="Ho H."/>
            <person name="Lee Y.-J."/>
            <person name="Nguyen T."/>
            <person name="Ho J."/>
            <person name="Kim S.-G."/>
        </authorList>
    </citation>
    <scope>NUCLEOTIDE SEQUENCE [LARGE SCALE GENOMIC DNA]</scope>
    <source>
        <strain evidence="2 3">WSW3-B6</strain>
    </source>
</reference>
<evidence type="ECO:0000259" key="1">
    <source>
        <dbReference type="PROSITE" id="PS51729"/>
    </source>
</evidence>
<keyword evidence="3" id="KW-1185">Reference proteome</keyword>
<dbReference type="Proteomes" id="UP000825381">
    <property type="component" value="Chromosome"/>
</dbReference>
<organism evidence="2 3">
    <name type="scientific">Flavobacterium litorale</name>
    <dbReference type="NCBI Taxonomy" id="2856519"/>
    <lineage>
        <taxon>Bacteria</taxon>
        <taxon>Pseudomonadati</taxon>
        <taxon>Bacteroidota</taxon>
        <taxon>Flavobacteriia</taxon>
        <taxon>Flavobacteriales</taxon>
        <taxon>Flavobacteriaceae</taxon>
        <taxon>Flavobacterium</taxon>
    </lineage>
</organism>
<protein>
    <submittedName>
        <fullName evidence="2">N-acetyltransferase</fullName>
    </submittedName>
</protein>
<gene>
    <name evidence="2" type="ORF">K1I41_05685</name>
</gene>
<dbReference type="EMBL" id="CP080429">
    <property type="protein sequence ID" value="QYJ69379.1"/>
    <property type="molecule type" value="Genomic_DNA"/>
</dbReference>
<dbReference type="Gene3D" id="3.40.630.30">
    <property type="match status" value="1"/>
</dbReference>
<sequence length="100" mass="11619">MYNNVKGIFSVNESENQFEFTVEDATAFLEYYREENKIFLTYTEAPVVLQGTGVASQLVKQSLQYAKDNNLIVVPLCTYVFNYINKHPEWYAILPDGYQM</sequence>
<evidence type="ECO:0000313" key="2">
    <source>
        <dbReference type="EMBL" id="QYJ69379.1"/>
    </source>
</evidence>
<dbReference type="PROSITE" id="PS51729">
    <property type="entry name" value="GNAT_YJDJ"/>
    <property type="match status" value="1"/>
</dbReference>